<feature type="chain" id="PRO_5043721547" description="Secreted protein" evidence="1">
    <location>
        <begin position="19"/>
        <end position="105"/>
    </location>
</feature>
<comment type="caution">
    <text evidence="2">The sequence shown here is derived from an EMBL/GenBank/DDBJ whole genome shotgun (WGS) entry which is preliminary data.</text>
</comment>
<protein>
    <recommendedName>
        <fullName evidence="4">Secreted protein</fullName>
    </recommendedName>
</protein>
<evidence type="ECO:0000256" key="1">
    <source>
        <dbReference type="SAM" id="SignalP"/>
    </source>
</evidence>
<gene>
    <name evidence="2" type="ORF">QE152_g17037</name>
</gene>
<feature type="signal peptide" evidence="1">
    <location>
        <begin position="1"/>
        <end position="18"/>
    </location>
</feature>
<evidence type="ECO:0000313" key="2">
    <source>
        <dbReference type="EMBL" id="KAK9728724.1"/>
    </source>
</evidence>
<accession>A0AAW1L5C7</accession>
<sequence length="105" mass="12151">MLLVLCLGVLLSETEKEAAKPYMRGKATVYGTYSSMTKLTWKRTHHQVGGTAIHNRRRTDRSEINKQITSKLTTIRNTVRVKRKSNSQNKFLEHKSFKMDKINLT</sequence>
<keyword evidence="3" id="KW-1185">Reference proteome</keyword>
<dbReference type="EMBL" id="JASPKY010000167">
    <property type="protein sequence ID" value="KAK9728724.1"/>
    <property type="molecule type" value="Genomic_DNA"/>
</dbReference>
<dbReference type="Proteomes" id="UP001458880">
    <property type="component" value="Unassembled WGS sequence"/>
</dbReference>
<reference evidence="2 3" key="1">
    <citation type="journal article" date="2024" name="BMC Genomics">
        <title>De novo assembly and annotation of Popillia japonica's genome with initial clues to its potential as an invasive pest.</title>
        <authorList>
            <person name="Cucini C."/>
            <person name="Boschi S."/>
            <person name="Funari R."/>
            <person name="Cardaioli E."/>
            <person name="Iannotti N."/>
            <person name="Marturano G."/>
            <person name="Paoli F."/>
            <person name="Bruttini M."/>
            <person name="Carapelli A."/>
            <person name="Frati F."/>
            <person name="Nardi F."/>
        </authorList>
    </citation>
    <scope>NUCLEOTIDE SEQUENCE [LARGE SCALE GENOMIC DNA]</scope>
    <source>
        <strain evidence="2">DMR45628</strain>
    </source>
</reference>
<evidence type="ECO:0000313" key="3">
    <source>
        <dbReference type="Proteomes" id="UP001458880"/>
    </source>
</evidence>
<organism evidence="2 3">
    <name type="scientific">Popillia japonica</name>
    <name type="common">Japanese beetle</name>
    <dbReference type="NCBI Taxonomy" id="7064"/>
    <lineage>
        <taxon>Eukaryota</taxon>
        <taxon>Metazoa</taxon>
        <taxon>Ecdysozoa</taxon>
        <taxon>Arthropoda</taxon>
        <taxon>Hexapoda</taxon>
        <taxon>Insecta</taxon>
        <taxon>Pterygota</taxon>
        <taxon>Neoptera</taxon>
        <taxon>Endopterygota</taxon>
        <taxon>Coleoptera</taxon>
        <taxon>Polyphaga</taxon>
        <taxon>Scarabaeiformia</taxon>
        <taxon>Scarabaeidae</taxon>
        <taxon>Rutelinae</taxon>
        <taxon>Popillia</taxon>
    </lineage>
</organism>
<evidence type="ECO:0008006" key="4">
    <source>
        <dbReference type="Google" id="ProtNLM"/>
    </source>
</evidence>
<keyword evidence="1" id="KW-0732">Signal</keyword>
<name>A0AAW1L5C7_POPJA</name>
<dbReference type="AlphaFoldDB" id="A0AAW1L5C7"/>
<proteinExistence type="predicted"/>